<accession>A0A212S265</accession>
<sequence>MTAEMDAAPQGLRTMIVAASSLFAWRLAGALEAFGVGQVETADHAEGALALLCRDRFDLVLLMHQPPDLDGIDFVRRLHSLRDASSRDCHVVMITPMADAECLRALHQVGIDQVSVGGPSPPWLRDTIEGLRRRRERWSVPQWELVDDEALL</sequence>
<name>A0A212S265_9PROT</name>
<dbReference type="OrthoDB" id="9786548at2"/>
<protein>
    <submittedName>
        <fullName evidence="3">Response regulator receiver domain-containing protein</fullName>
    </submittedName>
</protein>
<dbReference type="SUPFAM" id="SSF52172">
    <property type="entry name" value="CheY-like"/>
    <property type="match status" value="1"/>
</dbReference>
<dbReference type="GO" id="GO:0000160">
    <property type="term" value="P:phosphorelay signal transduction system"/>
    <property type="evidence" value="ECO:0007669"/>
    <property type="project" value="InterPro"/>
</dbReference>
<gene>
    <name evidence="3" type="ORF">SAMN07250955_12054</name>
</gene>
<feature type="domain" description="Response regulatory" evidence="2">
    <location>
        <begin position="13"/>
        <end position="132"/>
    </location>
</feature>
<proteinExistence type="predicted"/>
<dbReference type="Proteomes" id="UP000197065">
    <property type="component" value="Unassembled WGS sequence"/>
</dbReference>
<dbReference type="Pfam" id="PF00072">
    <property type="entry name" value="Response_reg"/>
    <property type="match status" value="1"/>
</dbReference>
<keyword evidence="4" id="KW-1185">Reference proteome</keyword>
<evidence type="ECO:0000313" key="3">
    <source>
        <dbReference type="EMBL" id="SNB79230.1"/>
    </source>
</evidence>
<dbReference type="PROSITE" id="PS50110">
    <property type="entry name" value="RESPONSE_REGULATORY"/>
    <property type="match status" value="1"/>
</dbReference>
<dbReference type="Gene3D" id="3.40.50.2300">
    <property type="match status" value="1"/>
</dbReference>
<dbReference type="EMBL" id="FYEH01000020">
    <property type="protein sequence ID" value="SNB79230.1"/>
    <property type="molecule type" value="Genomic_DNA"/>
</dbReference>
<dbReference type="RefSeq" id="WP_088563005.1">
    <property type="nucleotide sequence ID" value="NZ_FYEH01000020.1"/>
</dbReference>
<organism evidence="3 4">
    <name type="scientific">Arboricoccus pini</name>
    <dbReference type="NCBI Taxonomy" id="1963835"/>
    <lineage>
        <taxon>Bacteria</taxon>
        <taxon>Pseudomonadati</taxon>
        <taxon>Pseudomonadota</taxon>
        <taxon>Alphaproteobacteria</taxon>
        <taxon>Geminicoccales</taxon>
        <taxon>Geminicoccaceae</taxon>
        <taxon>Arboricoccus</taxon>
    </lineage>
</organism>
<dbReference type="SMART" id="SM00448">
    <property type="entry name" value="REC"/>
    <property type="match status" value="1"/>
</dbReference>
<evidence type="ECO:0000313" key="4">
    <source>
        <dbReference type="Proteomes" id="UP000197065"/>
    </source>
</evidence>
<dbReference type="InterPro" id="IPR011006">
    <property type="entry name" value="CheY-like_superfamily"/>
</dbReference>
<comment type="caution">
    <text evidence="1">Lacks conserved residue(s) required for the propagation of feature annotation.</text>
</comment>
<dbReference type="AlphaFoldDB" id="A0A212S265"/>
<dbReference type="InterPro" id="IPR001789">
    <property type="entry name" value="Sig_transdc_resp-reg_receiver"/>
</dbReference>
<evidence type="ECO:0000256" key="1">
    <source>
        <dbReference type="PROSITE-ProRule" id="PRU00169"/>
    </source>
</evidence>
<reference evidence="3 4" key="1">
    <citation type="submission" date="2017-06" db="EMBL/GenBank/DDBJ databases">
        <authorList>
            <person name="Kim H.J."/>
            <person name="Triplett B.A."/>
        </authorList>
    </citation>
    <scope>NUCLEOTIDE SEQUENCE [LARGE SCALE GENOMIC DNA]</scope>
    <source>
        <strain evidence="3 4">B29T1</strain>
    </source>
</reference>
<evidence type="ECO:0000259" key="2">
    <source>
        <dbReference type="PROSITE" id="PS50110"/>
    </source>
</evidence>